<dbReference type="Gene3D" id="3.40.50.2000">
    <property type="entry name" value="Glycogen Phosphorylase B"/>
    <property type="match status" value="2"/>
</dbReference>
<proteinExistence type="predicted"/>
<dbReference type="PANTHER" id="PTHR12526">
    <property type="entry name" value="GLYCOSYLTRANSFERASE"/>
    <property type="match status" value="1"/>
</dbReference>
<organism evidence="3 4">
    <name type="scientific">Thiomicrorhabdus marina</name>
    <dbReference type="NCBI Taxonomy" id="2818442"/>
    <lineage>
        <taxon>Bacteria</taxon>
        <taxon>Pseudomonadati</taxon>
        <taxon>Pseudomonadota</taxon>
        <taxon>Gammaproteobacteria</taxon>
        <taxon>Thiotrichales</taxon>
        <taxon>Piscirickettsiaceae</taxon>
        <taxon>Thiomicrorhabdus</taxon>
    </lineage>
</organism>
<dbReference type="CDD" id="cd03808">
    <property type="entry name" value="GT4_CapM-like"/>
    <property type="match status" value="1"/>
</dbReference>
<dbReference type="InterPro" id="IPR028098">
    <property type="entry name" value="Glyco_trans_4-like_N"/>
</dbReference>
<evidence type="ECO:0000313" key="3">
    <source>
        <dbReference type="EMBL" id="MBO1926316.1"/>
    </source>
</evidence>
<dbReference type="RefSeq" id="WP_208147085.1">
    <property type="nucleotide sequence ID" value="NZ_JAGETV010000002.1"/>
</dbReference>
<dbReference type="SUPFAM" id="SSF53756">
    <property type="entry name" value="UDP-Glycosyltransferase/glycogen phosphorylase"/>
    <property type="match status" value="1"/>
</dbReference>
<evidence type="ECO:0000259" key="1">
    <source>
        <dbReference type="Pfam" id="PF00534"/>
    </source>
</evidence>
<reference evidence="3 4" key="1">
    <citation type="submission" date="2021-03" db="EMBL/GenBank/DDBJ databases">
        <title>Thiomicrorhabdus sp.nov.,novel sulfur-oxidizing bacteria isolated from coastal sediment.</title>
        <authorList>
            <person name="Liu X."/>
        </authorList>
    </citation>
    <scope>NUCLEOTIDE SEQUENCE [LARGE SCALE GENOMIC DNA]</scope>
    <source>
        <strain evidence="3 4">6S2-11</strain>
    </source>
</reference>
<dbReference type="Pfam" id="PF00534">
    <property type="entry name" value="Glycos_transf_1"/>
    <property type="match status" value="1"/>
</dbReference>
<dbReference type="InterPro" id="IPR001296">
    <property type="entry name" value="Glyco_trans_1"/>
</dbReference>
<name>A0ABS3Q1Z2_9GAMM</name>
<evidence type="ECO:0000259" key="2">
    <source>
        <dbReference type="Pfam" id="PF13477"/>
    </source>
</evidence>
<feature type="domain" description="Glycosyltransferase subfamily 4-like N-terminal" evidence="2">
    <location>
        <begin position="20"/>
        <end position="145"/>
    </location>
</feature>
<keyword evidence="4" id="KW-1185">Reference proteome</keyword>
<accession>A0ABS3Q1Z2</accession>
<dbReference type="Pfam" id="PF13477">
    <property type="entry name" value="Glyco_trans_4_2"/>
    <property type="match status" value="1"/>
</dbReference>
<evidence type="ECO:0000313" key="4">
    <source>
        <dbReference type="Proteomes" id="UP000664835"/>
    </source>
</evidence>
<dbReference type="PANTHER" id="PTHR12526:SF638">
    <property type="entry name" value="SPORE COAT PROTEIN SA"/>
    <property type="match status" value="1"/>
</dbReference>
<dbReference type="Proteomes" id="UP000664835">
    <property type="component" value="Unassembled WGS sequence"/>
</dbReference>
<dbReference type="EMBL" id="JAGETV010000002">
    <property type="protein sequence ID" value="MBO1926316.1"/>
    <property type="molecule type" value="Genomic_DNA"/>
</dbReference>
<protein>
    <submittedName>
        <fullName evidence="3">Glycosyltransferase family 4 protein</fullName>
    </submittedName>
</protein>
<comment type="caution">
    <text evidence="3">The sequence shown here is derived from an EMBL/GenBank/DDBJ whole genome shotgun (WGS) entry which is preliminary data.</text>
</comment>
<feature type="domain" description="Glycosyl transferase family 1" evidence="1">
    <location>
        <begin position="196"/>
        <end position="350"/>
    </location>
</feature>
<gene>
    <name evidence="3" type="ORF">J3998_01895</name>
</gene>
<sequence>MKIVIIGTVASSILGFRGPLIKELLSKGHEVFAFAMDYSEEQKQTLIDWGVVPVDYDLSRSGLNPIADLKMMFHLKKQLIDIQPDMVFSYFVKPVIYGSLAAKLARIPQRIAMLEGLGFAFTEQPEGKAFKTKLIQRVQLFLYRIAFPATTHLLFLNPDDRDELLVEHKLPAKTTSVLGGIGLDFEEYPYRPVKSSNIRFLYIGRLLKEKGIFDFIAAAKLVKTQYPEAEFVVLGAIDHTSPNALPESELHACMDSGLIEYPGQVDSVLEWIENSSVFVLPSFREGVPRSSQEAMAVGRPILTTDVPGCRETVIEGENGFFVPAFDVDALAEKMIWFIENHEQIEPMGLASRKIAEEKFDVHKVNARMLEIMEL</sequence>